<organism evidence="1 2">
    <name type="scientific">Wujia chipingensis</name>
    <dbReference type="NCBI Taxonomy" id="2763670"/>
    <lineage>
        <taxon>Bacteria</taxon>
        <taxon>Bacillati</taxon>
        <taxon>Bacillota</taxon>
        <taxon>Clostridia</taxon>
        <taxon>Lachnospirales</taxon>
        <taxon>Lachnospiraceae</taxon>
        <taxon>Wujia</taxon>
    </lineage>
</organism>
<dbReference type="KEGG" id="wcp:H9Q76_01355"/>
<evidence type="ECO:0000313" key="2">
    <source>
        <dbReference type="Proteomes" id="UP000515819"/>
    </source>
</evidence>
<reference evidence="1 2" key="1">
    <citation type="submission" date="2020-08" db="EMBL/GenBank/DDBJ databases">
        <authorList>
            <person name="Liu C."/>
            <person name="Sun Q."/>
        </authorList>
    </citation>
    <scope>NUCLEOTIDE SEQUENCE [LARGE SCALE GENOMIC DNA]</scope>
    <source>
        <strain evidence="1 2">NSJ-4</strain>
    </source>
</reference>
<dbReference type="Gene3D" id="3.40.50.300">
    <property type="entry name" value="P-loop containing nucleotide triphosphate hydrolases"/>
    <property type="match status" value="1"/>
</dbReference>
<dbReference type="Proteomes" id="UP000515819">
    <property type="component" value="Chromosome"/>
</dbReference>
<gene>
    <name evidence="1" type="ORF">H9Q76_01355</name>
</gene>
<dbReference type="Gene3D" id="3.40.50.10850">
    <property type="entry name" value="Ntrc-like two-domain protein"/>
    <property type="match status" value="1"/>
</dbReference>
<keyword evidence="2" id="KW-1185">Reference proteome</keyword>
<dbReference type="InterPro" id="IPR027417">
    <property type="entry name" value="P-loop_NTPase"/>
</dbReference>
<proteinExistence type="predicted"/>
<dbReference type="AlphaFoldDB" id="A0A7G9FN56"/>
<sequence length="290" mass="33636">MAYKVCLLDSDPAYQRALMEYLNLRATIPIQLYVFSNPAVYAAFREREKPELILVGDCYADWKDAEDCPVLVLTINREYIGRTQYFFRYQSVEHLVETMLQMIGANQPCVTETGMFYAVYSPLGRCGKTTFAKKLCERIGNSLYVNWEGISECLDEKGIGSWMLYCMKSRNEECLEYLQANAVASLPPPECFRDIRQIEIEDLRWFREAIQRRGQYAGVVFDIGGMALASYAVFGAFDRILIPTLRDTVSQKKQKVFEQMLRQEYEKTENLQYVQLEGQDVDQIADMYVR</sequence>
<accession>A0A7G9FN56</accession>
<dbReference type="EMBL" id="CP060632">
    <property type="protein sequence ID" value="QNL99987.1"/>
    <property type="molecule type" value="Genomic_DNA"/>
</dbReference>
<name>A0A7G9FN56_9FIRM</name>
<protein>
    <submittedName>
        <fullName evidence="1">Uncharacterized protein</fullName>
    </submittedName>
</protein>
<dbReference type="RefSeq" id="WP_021984758.1">
    <property type="nucleotide sequence ID" value="NZ_CP060632.1"/>
</dbReference>
<evidence type="ECO:0000313" key="1">
    <source>
        <dbReference type="EMBL" id="QNL99987.1"/>
    </source>
</evidence>